<evidence type="ECO:0000256" key="5">
    <source>
        <dbReference type="PROSITE-ProRule" id="PRU00283"/>
    </source>
</evidence>
<accession>A0A8C1U1W4</accession>
<dbReference type="GO" id="GO:0008017">
    <property type="term" value="F:microtubule binding"/>
    <property type="evidence" value="ECO:0007669"/>
    <property type="project" value="InterPro"/>
</dbReference>
<feature type="region of interest" description="Disordered" evidence="7">
    <location>
        <begin position="1"/>
        <end position="39"/>
    </location>
</feature>
<keyword evidence="4" id="KW-0206">Cytoskeleton</keyword>
<dbReference type="PROSITE" id="PS00411">
    <property type="entry name" value="KINESIN_MOTOR_1"/>
    <property type="match status" value="1"/>
</dbReference>
<dbReference type="PRINTS" id="PR00380">
    <property type="entry name" value="KINESINHEAVY"/>
</dbReference>
<dbReference type="Ensembl" id="ENSCCRT00015031815.1">
    <property type="protein sequence ID" value="ENSCCRP00015030744.1"/>
    <property type="gene ID" value="ENSCCRG00015012905.1"/>
</dbReference>
<dbReference type="Pfam" id="PF00225">
    <property type="entry name" value="Kinesin"/>
    <property type="match status" value="1"/>
</dbReference>
<feature type="domain" description="Kinesin motor" evidence="8">
    <location>
        <begin position="241"/>
        <end position="560"/>
    </location>
</feature>
<evidence type="ECO:0000313" key="9">
    <source>
        <dbReference type="Ensembl" id="ENSCCRP00015030744.1"/>
    </source>
</evidence>
<evidence type="ECO:0000313" key="10">
    <source>
        <dbReference type="Proteomes" id="UP000694700"/>
    </source>
</evidence>
<dbReference type="PANTHER" id="PTHR47972:SF43">
    <property type="entry name" value="KINESIN-LIKE PROTEIN"/>
    <property type="match status" value="1"/>
</dbReference>
<keyword evidence="5 6" id="KW-0505">Motor protein</keyword>
<reference evidence="9" key="1">
    <citation type="submission" date="2025-08" db="UniProtKB">
        <authorList>
            <consortium name="Ensembl"/>
        </authorList>
    </citation>
    <scope>IDENTIFICATION</scope>
</reference>
<dbReference type="GO" id="GO:0005813">
    <property type="term" value="C:centrosome"/>
    <property type="evidence" value="ECO:0007669"/>
    <property type="project" value="UniProtKB-SubCell"/>
</dbReference>
<dbReference type="GO" id="GO:0048731">
    <property type="term" value="P:system development"/>
    <property type="evidence" value="ECO:0007669"/>
    <property type="project" value="UniProtKB-ARBA"/>
</dbReference>
<keyword evidence="4" id="KW-0963">Cytoplasm</keyword>
<dbReference type="InterPro" id="IPR019821">
    <property type="entry name" value="Kinesin_motor_CS"/>
</dbReference>
<keyword evidence="6" id="KW-0493">Microtubule</keyword>
<evidence type="ECO:0000256" key="7">
    <source>
        <dbReference type="SAM" id="MobiDB-lite"/>
    </source>
</evidence>
<dbReference type="Gene3D" id="3.40.850.10">
    <property type="entry name" value="Kinesin motor domain"/>
    <property type="match status" value="1"/>
</dbReference>
<keyword evidence="2 5" id="KW-0547">Nucleotide-binding</keyword>
<evidence type="ECO:0000256" key="1">
    <source>
        <dbReference type="ARBA" id="ARBA00004245"/>
    </source>
</evidence>
<dbReference type="InterPro" id="IPR001752">
    <property type="entry name" value="Kinesin_motor_dom"/>
</dbReference>
<evidence type="ECO:0000256" key="3">
    <source>
        <dbReference type="ARBA" id="ARBA00022840"/>
    </source>
</evidence>
<dbReference type="SUPFAM" id="SSF52540">
    <property type="entry name" value="P-loop containing nucleoside triphosphate hydrolases"/>
    <property type="match status" value="1"/>
</dbReference>
<dbReference type="GO" id="GO:0007018">
    <property type="term" value="P:microtubule-based movement"/>
    <property type="evidence" value="ECO:0007669"/>
    <property type="project" value="InterPro"/>
</dbReference>
<organism evidence="9 10">
    <name type="scientific">Cyprinus carpio</name>
    <name type="common">Common carp</name>
    <dbReference type="NCBI Taxonomy" id="7962"/>
    <lineage>
        <taxon>Eukaryota</taxon>
        <taxon>Metazoa</taxon>
        <taxon>Chordata</taxon>
        <taxon>Craniata</taxon>
        <taxon>Vertebrata</taxon>
        <taxon>Euteleostomi</taxon>
        <taxon>Actinopterygii</taxon>
        <taxon>Neopterygii</taxon>
        <taxon>Teleostei</taxon>
        <taxon>Ostariophysi</taxon>
        <taxon>Cypriniformes</taxon>
        <taxon>Cyprinidae</taxon>
        <taxon>Cyprininae</taxon>
        <taxon>Cyprinus</taxon>
    </lineage>
</organism>
<feature type="compositionally biased region" description="Basic and acidic residues" evidence="7">
    <location>
        <begin position="13"/>
        <end position="39"/>
    </location>
</feature>
<dbReference type="InterPro" id="IPR036961">
    <property type="entry name" value="Kinesin_motor_dom_sf"/>
</dbReference>
<protein>
    <recommendedName>
        <fullName evidence="6">Kinesin-like protein</fullName>
    </recommendedName>
</protein>
<dbReference type="AlphaFoldDB" id="A0A8C1U1W4"/>
<keyword evidence="3 5" id="KW-0067">ATP-binding</keyword>
<dbReference type="GO" id="GO:0005874">
    <property type="term" value="C:microtubule"/>
    <property type="evidence" value="ECO:0007669"/>
    <property type="project" value="UniProtKB-KW"/>
</dbReference>
<evidence type="ECO:0000256" key="4">
    <source>
        <dbReference type="ARBA" id="ARBA00023212"/>
    </source>
</evidence>
<dbReference type="Proteomes" id="UP000694700">
    <property type="component" value="Unplaced"/>
</dbReference>
<name>A0A8C1U1W4_CYPCA</name>
<dbReference type="PANTHER" id="PTHR47972">
    <property type="entry name" value="KINESIN-LIKE PROTEIN KLP-3"/>
    <property type="match status" value="1"/>
</dbReference>
<dbReference type="InterPro" id="IPR027417">
    <property type="entry name" value="P-loop_NTPase"/>
</dbReference>
<evidence type="ECO:0000259" key="8">
    <source>
        <dbReference type="PROSITE" id="PS50067"/>
    </source>
</evidence>
<proteinExistence type="inferred from homology"/>
<sequence>MQLESSLQQRAEQLSHLEHQREQSDWRKAEELRRREESMRELRLELDKERNKEPVVKYVTQTVEVESPSTLRQLSKARQQNEHLSEKLSNQKERCQHVCHKTVENLSSSKKVLAQQIAAYEREIGTLREELLKEIGHLEEKKEAAVKAAANCSQEHLQTLQKRLSALPPTLRTMKTDYASLRSQVRNFSDFYGTAIKEAKKQIMAAINEMSEANKDLLEKYRKEVALRRKYHEQLVELKGNIRVLCRVKPVLKEDQHEEGQAIVVTTDPNNESALTVLSKGKAKNFELDKVFHPQATQEEVFQEIEPLITSCIDGYHVCIFAYGQTGSGKTYTMEGTVENPGINQRALKHLFNEIEERKDMWTYTVSVSSVEIYNEVLRDLLTKDGEKLDIKINPDGTGQLHVPGLRVMEVKSFQHIKKVSSYNRITFGTQMNQHSSRSHALLTVTVLGTDLASGAKTTGKLNLVDLAGSERVWKSGAEGERLKEAQNINRSLLALGDVIQALKAHQTHIPFRNSRLTYLLQDSLGKGNKTAMVVQVSSLESNVGETLCSLKFAQRVCKVELGPAARKIETGGHNERGNKARIWIRNHLLKMRTNVAILQSILCAIAPLSGEHLIFWFWPN</sequence>
<dbReference type="GO" id="GO:0030659">
    <property type="term" value="C:cytoplasmic vesicle membrane"/>
    <property type="evidence" value="ECO:0007669"/>
    <property type="project" value="UniProtKB-SubCell"/>
</dbReference>
<dbReference type="GO" id="GO:0005524">
    <property type="term" value="F:ATP binding"/>
    <property type="evidence" value="ECO:0007669"/>
    <property type="project" value="UniProtKB-UniRule"/>
</dbReference>
<feature type="binding site" evidence="5">
    <location>
        <begin position="324"/>
        <end position="331"/>
    </location>
    <ligand>
        <name>ATP</name>
        <dbReference type="ChEBI" id="CHEBI:30616"/>
    </ligand>
</feature>
<dbReference type="GO" id="GO:0003777">
    <property type="term" value="F:microtubule motor activity"/>
    <property type="evidence" value="ECO:0007669"/>
    <property type="project" value="InterPro"/>
</dbReference>
<dbReference type="InterPro" id="IPR027640">
    <property type="entry name" value="Kinesin-like_fam"/>
</dbReference>
<evidence type="ECO:0000256" key="6">
    <source>
        <dbReference type="RuleBase" id="RU000394"/>
    </source>
</evidence>
<comment type="similarity">
    <text evidence="5 6">Belongs to the TRAFAC class myosin-kinesin ATPase superfamily. Kinesin family.</text>
</comment>
<feature type="compositionally biased region" description="Polar residues" evidence="7">
    <location>
        <begin position="1"/>
        <end position="12"/>
    </location>
</feature>
<dbReference type="CDD" id="cd01366">
    <property type="entry name" value="KISc_C_terminal"/>
    <property type="match status" value="1"/>
</dbReference>
<dbReference type="SMART" id="SM00129">
    <property type="entry name" value="KISc"/>
    <property type="match status" value="1"/>
</dbReference>
<dbReference type="GO" id="GO:0005871">
    <property type="term" value="C:kinesin complex"/>
    <property type="evidence" value="ECO:0007669"/>
    <property type="project" value="UniProtKB-ARBA"/>
</dbReference>
<dbReference type="GO" id="GO:0005912">
    <property type="term" value="C:adherens junction"/>
    <property type="evidence" value="ECO:0007669"/>
    <property type="project" value="UniProtKB-SubCell"/>
</dbReference>
<evidence type="ECO:0000256" key="2">
    <source>
        <dbReference type="ARBA" id="ARBA00022741"/>
    </source>
</evidence>
<dbReference type="PROSITE" id="PS50067">
    <property type="entry name" value="KINESIN_MOTOR_2"/>
    <property type="match status" value="1"/>
</dbReference>
<comment type="subcellular location">
    <subcellularLocation>
        <location evidence="1">Cytoplasm</location>
        <location evidence="1">Cytoskeleton</location>
    </subcellularLocation>
</comment>